<feature type="region of interest" description="Disordered" evidence="11">
    <location>
        <begin position="77"/>
        <end position="105"/>
    </location>
</feature>
<evidence type="ECO:0000313" key="13">
    <source>
        <dbReference type="EMBL" id="TID16339.1"/>
    </source>
</evidence>
<feature type="region of interest" description="Disordered" evidence="11">
    <location>
        <begin position="149"/>
        <end position="172"/>
    </location>
</feature>
<dbReference type="AlphaFoldDB" id="A0A4Z1NXT5"/>
<comment type="subcellular location">
    <subcellularLocation>
        <location evidence="1">Endoplasmic reticulum membrane</location>
        <topology evidence="1">Single-pass type IV membrane protein</topology>
    </subcellularLocation>
</comment>
<gene>
    <name evidence="13" type="ORF">E6O75_ATG11457</name>
</gene>
<dbReference type="PANTHER" id="PTHR12825:SF0">
    <property type="entry name" value="VESICLE TRANSPORT PROTEIN SEC20"/>
    <property type="match status" value="1"/>
</dbReference>
<feature type="compositionally biased region" description="Basic and acidic residues" evidence="11">
    <location>
        <begin position="372"/>
        <end position="395"/>
    </location>
</feature>
<dbReference type="GO" id="GO:0006890">
    <property type="term" value="P:retrograde vesicle-mediated transport, Golgi to endoplasmic reticulum"/>
    <property type="evidence" value="ECO:0007669"/>
    <property type="project" value="InterPro"/>
</dbReference>
<dbReference type="InterPro" id="IPR005606">
    <property type="entry name" value="Sec20"/>
</dbReference>
<evidence type="ECO:0000256" key="10">
    <source>
        <dbReference type="SAM" id="Coils"/>
    </source>
</evidence>
<evidence type="ECO:0000256" key="11">
    <source>
        <dbReference type="SAM" id="MobiDB-lite"/>
    </source>
</evidence>
<keyword evidence="4" id="KW-0256">Endoplasmic reticulum</keyword>
<evidence type="ECO:0000256" key="3">
    <source>
        <dbReference type="ARBA" id="ARBA00022692"/>
    </source>
</evidence>
<feature type="coiled-coil region" evidence="10">
    <location>
        <begin position="213"/>
        <end position="240"/>
    </location>
</feature>
<feature type="compositionally biased region" description="Basic and acidic residues" evidence="11">
    <location>
        <begin position="87"/>
        <end position="105"/>
    </location>
</feature>
<evidence type="ECO:0000256" key="9">
    <source>
        <dbReference type="ARBA" id="ARBA00037934"/>
    </source>
</evidence>
<evidence type="ECO:0000256" key="2">
    <source>
        <dbReference type="ARBA" id="ARBA00022448"/>
    </source>
</evidence>
<dbReference type="GO" id="GO:0005789">
    <property type="term" value="C:endoplasmic reticulum membrane"/>
    <property type="evidence" value="ECO:0007669"/>
    <property type="project" value="UniProtKB-SubCell"/>
</dbReference>
<protein>
    <submittedName>
        <fullName evidence="13">Sec20-domain-containing protein</fullName>
    </submittedName>
</protein>
<dbReference type="PANTHER" id="PTHR12825">
    <property type="entry name" value="BNIP1-RELATED"/>
    <property type="match status" value="1"/>
</dbReference>
<dbReference type="GO" id="GO:0031201">
    <property type="term" value="C:SNARE complex"/>
    <property type="evidence" value="ECO:0007669"/>
    <property type="project" value="TreeGrafter"/>
</dbReference>
<name>A0A4Z1NXT5_9PEZI</name>
<dbReference type="STRING" id="86259.A0A4Z1NXT5"/>
<dbReference type="GO" id="GO:0005484">
    <property type="term" value="F:SNAP receptor activity"/>
    <property type="evidence" value="ECO:0007669"/>
    <property type="project" value="InterPro"/>
</dbReference>
<evidence type="ECO:0000256" key="6">
    <source>
        <dbReference type="ARBA" id="ARBA00022989"/>
    </source>
</evidence>
<dbReference type="Pfam" id="PF03908">
    <property type="entry name" value="Sec20"/>
    <property type="match status" value="1"/>
</dbReference>
<evidence type="ECO:0000259" key="12">
    <source>
        <dbReference type="Pfam" id="PF03908"/>
    </source>
</evidence>
<feature type="region of interest" description="Disordered" evidence="11">
    <location>
        <begin position="343"/>
        <end position="460"/>
    </location>
</feature>
<dbReference type="Proteomes" id="UP000298493">
    <property type="component" value="Unassembled WGS sequence"/>
</dbReference>
<feature type="domain" description="Sec20 C-terminal" evidence="12">
    <location>
        <begin position="192"/>
        <end position="281"/>
    </location>
</feature>
<keyword evidence="2" id="KW-0813">Transport</keyword>
<proteinExistence type="inferred from homology"/>
<evidence type="ECO:0000256" key="8">
    <source>
        <dbReference type="ARBA" id="ARBA00023136"/>
    </source>
</evidence>
<feature type="compositionally biased region" description="Basic and acidic residues" evidence="11">
    <location>
        <begin position="417"/>
        <end position="460"/>
    </location>
</feature>
<feature type="compositionally biased region" description="Acidic residues" evidence="11">
    <location>
        <begin position="407"/>
        <end position="416"/>
    </location>
</feature>
<evidence type="ECO:0000313" key="14">
    <source>
        <dbReference type="Proteomes" id="UP000298493"/>
    </source>
</evidence>
<reference evidence="13 14" key="1">
    <citation type="submission" date="2019-04" db="EMBL/GenBank/DDBJ databases">
        <title>High contiguity whole genome sequence and gene annotation resource for two Venturia nashicola isolates.</title>
        <authorList>
            <person name="Prokchorchik M."/>
            <person name="Won K."/>
            <person name="Lee Y."/>
            <person name="Choi E.D."/>
            <person name="Segonzac C."/>
            <person name="Sohn K.H."/>
        </authorList>
    </citation>
    <scope>NUCLEOTIDE SEQUENCE [LARGE SCALE GENOMIC DNA]</scope>
    <source>
        <strain evidence="13 14">PRI2</strain>
    </source>
</reference>
<keyword evidence="6" id="KW-1133">Transmembrane helix</keyword>
<accession>A0A4Z1NXT5</accession>
<sequence length="460" mass="51926">MSTITARLSALCESHKTTLQLIQRLSKLSFQPGSVPLDTEEGDVRIELTSDIHESLKQQEEELDLLKQEVEDWAWEDPQHASHTLRRKESEKDNSREKNREREKLRAKVQVARLAEDLKTSRAQFRLAQLHAKRASDSAKRRERELLIQSYQEPSRTSTPTNDLSSSGQLQTQFRRRGPEKLTEDEILADASSDVTAALRRTQNLLSTELQRSRFAQETLDRSTAQLDELAENYSNLDHLLKSSKGLVSTLLKSQKTDTWYLDTAKWILIITIVWLFYRRIVYGPLWLFVWFPLKACYWFVGTVFSAVGLAGEAPSTGTDLNVQPSAPEAPSSIAHTITGEQSHIQVGKGGESPYDPSPDGSLSQKIGQMAEEGKNEPVKRGDGSILQERGDAPKNPKKRMVNTEAETTDQGEITVDEQKDEEKKEPVRRGDGTILEERGDIPRNPKKKALDPSVDKDEL</sequence>
<keyword evidence="5" id="KW-0931">ER-Golgi transport</keyword>
<keyword evidence="14" id="KW-1185">Reference proteome</keyword>
<evidence type="ECO:0000256" key="4">
    <source>
        <dbReference type="ARBA" id="ARBA00022824"/>
    </source>
</evidence>
<evidence type="ECO:0000256" key="5">
    <source>
        <dbReference type="ARBA" id="ARBA00022892"/>
    </source>
</evidence>
<evidence type="ECO:0000256" key="1">
    <source>
        <dbReference type="ARBA" id="ARBA00004163"/>
    </source>
</evidence>
<dbReference type="InterPro" id="IPR056173">
    <property type="entry name" value="Sec20_C"/>
</dbReference>
<keyword evidence="3" id="KW-0812">Transmembrane</keyword>
<keyword evidence="7 10" id="KW-0175">Coiled coil</keyword>
<comment type="caution">
    <text evidence="13">The sequence shown here is derived from an EMBL/GenBank/DDBJ whole genome shotgun (WGS) entry which is preliminary data.</text>
</comment>
<keyword evidence="8" id="KW-0472">Membrane</keyword>
<dbReference type="EMBL" id="SNSC02000018">
    <property type="protein sequence ID" value="TID16339.1"/>
    <property type="molecule type" value="Genomic_DNA"/>
</dbReference>
<evidence type="ECO:0000256" key="7">
    <source>
        <dbReference type="ARBA" id="ARBA00023054"/>
    </source>
</evidence>
<organism evidence="13 14">
    <name type="scientific">Venturia nashicola</name>
    <dbReference type="NCBI Taxonomy" id="86259"/>
    <lineage>
        <taxon>Eukaryota</taxon>
        <taxon>Fungi</taxon>
        <taxon>Dikarya</taxon>
        <taxon>Ascomycota</taxon>
        <taxon>Pezizomycotina</taxon>
        <taxon>Dothideomycetes</taxon>
        <taxon>Pleosporomycetidae</taxon>
        <taxon>Venturiales</taxon>
        <taxon>Venturiaceae</taxon>
        <taxon>Venturia</taxon>
    </lineage>
</organism>
<comment type="similarity">
    <text evidence="9">Belongs to the SEC20 family.</text>
</comment>